<dbReference type="EMBL" id="JAULSU010000007">
    <property type="protein sequence ID" value="KAK0610974.1"/>
    <property type="molecule type" value="Genomic_DNA"/>
</dbReference>
<protein>
    <submittedName>
        <fullName evidence="2">Uncharacterized protein</fullName>
    </submittedName>
</protein>
<keyword evidence="3" id="KW-1185">Reference proteome</keyword>
<organism evidence="2 3">
    <name type="scientific">Immersiella caudata</name>
    <dbReference type="NCBI Taxonomy" id="314043"/>
    <lineage>
        <taxon>Eukaryota</taxon>
        <taxon>Fungi</taxon>
        <taxon>Dikarya</taxon>
        <taxon>Ascomycota</taxon>
        <taxon>Pezizomycotina</taxon>
        <taxon>Sordariomycetes</taxon>
        <taxon>Sordariomycetidae</taxon>
        <taxon>Sordariales</taxon>
        <taxon>Lasiosphaeriaceae</taxon>
        <taxon>Immersiella</taxon>
    </lineage>
</organism>
<dbReference type="AlphaFoldDB" id="A0AA39W498"/>
<sequence>MDNFKQSLLAAIGAIKFAAALPTPALQAALAAWLGQLTLPSAATTTTPAFLLHVLEGEASWTTGGVALTGSDLGQAHCLIDLSTTMDFAVFVVLLERREGPVDAVYLVKKTADAAGTLASVEGCHHLSKNNDLDEVMMNKHAVEKYLEDMFGDAAECGTSESEDPNEVPHFNTEWSRKTALALVYKPKALVVSE</sequence>
<feature type="chain" id="PRO_5041394496" evidence="1">
    <location>
        <begin position="21"/>
        <end position="194"/>
    </location>
</feature>
<gene>
    <name evidence="2" type="ORF">B0T14DRAFT_500163</name>
</gene>
<evidence type="ECO:0000256" key="1">
    <source>
        <dbReference type="SAM" id="SignalP"/>
    </source>
</evidence>
<name>A0AA39W498_9PEZI</name>
<evidence type="ECO:0000313" key="2">
    <source>
        <dbReference type="EMBL" id="KAK0610974.1"/>
    </source>
</evidence>
<reference evidence="2" key="1">
    <citation type="submission" date="2023-06" db="EMBL/GenBank/DDBJ databases">
        <title>Genome-scale phylogeny and comparative genomics of the fungal order Sordariales.</title>
        <authorList>
            <consortium name="Lawrence Berkeley National Laboratory"/>
            <person name="Hensen N."/>
            <person name="Bonometti L."/>
            <person name="Westerberg I."/>
            <person name="Brannstrom I.O."/>
            <person name="Guillou S."/>
            <person name="Cros-Aarteil S."/>
            <person name="Calhoun S."/>
            <person name="Haridas S."/>
            <person name="Kuo A."/>
            <person name="Mondo S."/>
            <person name="Pangilinan J."/>
            <person name="Riley R."/>
            <person name="Labutti K."/>
            <person name="Andreopoulos B."/>
            <person name="Lipzen A."/>
            <person name="Chen C."/>
            <person name="Yanf M."/>
            <person name="Daum C."/>
            <person name="Ng V."/>
            <person name="Clum A."/>
            <person name="Steindorff A."/>
            <person name="Ohm R."/>
            <person name="Martin F."/>
            <person name="Silar P."/>
            <person name="Natvig D."/>
            <person name="Lalanne C."/>
            <person name="Gautier V."/>
            <person name="Ament-Velasquez S.L."/>
            <person name="Kruys A."/>
            <person name="Hutchinson M.I."/>
            <person name="Powell A.J."/>
            <person name="Barry K."/>
            <person name="Miller A.N."/>
            <person name="Grigoriev I.V."/>
            <person name="Debuchy R."/>
            <person name="Gladieux P."/>
            <person name="Thoren M.H."/>
            <person name="Johannesson H."/>
        </authorList>
    </citation>
    <scope>NUCLEOTIDE SEQUENCE</scope>
    <source>
        <strain evidence="2">CBS 606.72</strain>
    </source>
</reference>
<feature type="signal peptide" evidence="1">
    <location>
        <begin position="1"/>
        <end position="20"/>
    </location>
</feature>
<proteinExistence type="predicted"/>
<dbReference type="Proteomes" id="UP001175000">
    <property type="component" value="Unassembled WGS sequence"/>
</dbReference>
<accession>A0AA39W498</accession>
<comment type="caution">
    <text evidence="2">The sequence shown here is derived from an EMBL/GenBank/DDBJ whole genome shotgun (WGS) entry which is preliminary data.</text>
</comment>
<keyword evidence="1" id="KW-0732">Signal</keyword>
<evidence type="ECO:0000313" key="3">
    <source>
        <dbReference type="Proteomes" id="UP001175000"/>
    </source>
</evidence>